<name>A0A8C6WNG0_9GOBI</name>
<dbReference type="GO" id="GO:0009134">
    <property type="term" value="P:nucleoside diphosphate catabolic process"/>
    <property type="evidence" value="ECO:0007669"/>
    <property type="project" value="TreeGrafter"/>
</dbReference>
<evidence type="ECO:0000313" key="8">
    <source>
        <dbReference type="Proteomes" id="UP000694523"/>
    </source>
</evidence>
<reference evidence="7" key="1">
    <citation type="submission" date="2025-08" db="UniProtKB">
        <authorList>
            <consortium name="Ensembl"/>
        </authorList>
    </citation>
    <scope>IDENTIFICATION</scope>
</reference>
<keyword evidence="6" id="KW-1133">Transmembrane helix</keyword>
<dbReference type="Gene3D" id="3.30.420.40">
    <property type="match status" value="1"/>
</dbReference>
<evidence type="ECO:0000256" key="2">
    <source>
        <dbReference type="ARBA" id="ARBA00022801"/>
    </source>
</evidence>
<protein>
    <submittedName>
        <fullName evidence="7">Ectonucleoside triphosphate diphosphohydrolase 2a, tandem duplicate 2</fullName>
    </submittedName>
</protein>
<evidence type="ECO:0000256" key="1">
    <source>
        <dbReference type="ARBA" id="ARBA00009283"/>
    </source>
</evidence>
<dbReference type="FunFam" id="3.30.420.40:FF:000068">
    <property type="entry name" value="Ectonucleoside triphosphate diphosphohydrolase 1"/>
    <property type="match status" value="1"/>
</dbReference>
<dbReference type="Pfam" id="PF01150">
    <property type="entry name" value="GDA1_CD39"/>
    <property type="match status" value="1"/>
</dbReference>
<keyword evidence="6" id="KW-0812">Transmembrane</keyword>
<sequence length="468" mass="51166">RGNSRNGAIICHLNPRLFQYGIVLDAGSSHTSMYIYKWPADKQNGTGIVTQHDECDVKGPGISSYAGLPGRAAKSLEECLQTAVRSVPKARHSKTPLYLGATAGMRLKANASESQRVLKEVGAKLKSYPFSFKGSVILSGQEEGAYGWVTVNYLLENFAKYGFVGRWLNPGKGAIGALDLGGASTQITFQTDVRAESTDTSMNLTLYGQNYQLYTHSFLCYGQDQFLRRLLAHLINCVPSLLPPNFTTSVILGKDVFSSSCTEEYKTKNIDLQKRVTLVGTGHPQNCLAAVQKMFSFDKCNFSKCSFDGIYQPAASGKFMAFSAFYFSSSYVKALTNISDPRRMKEASQRVCDMSITEVRQNRGCGGYNVCAVANFIQVLLRQGYGFNDSTLPMISFERKAGGASVGWSLGYMLSLTSHLPKESVSVLKAIPSGPWSGLVIIFTALLLMGLVLLVLVCRKARAKMDLV</sequence>
<evidence type="ECO:0000256" key="5">
    <source>
        <dbReference type="RuleBase" id="RU003833"/>
    </source>
</evidence>
<evidence type="ECO:0000256" key="6">
    <source>
        <dbReference type="SAM" id="Phobius"/>
    </source>
</evidence>
<dbReference type="InterPro" id="IPR000407">
    <property type="entry name" value="GDA1_CD39_NTPase"/>
</dbReference>
<dbReference type="PROSITE" id="PS01238">
    <property type="entry name" value="GDA1_CD39_NTPASE"/>
    <property type="match status" value="1"/>
</dbReference>
<keyword evidence="6" id="KW-0472">Membrane</keyword>
<comment type="similarity">
    <text evidence="1 5">Belongs to the GDA1/CD39 NTPase family.</text>
</comment>
<proteinExistence type="inferred from homology"/>
<feature type="active site" description="Proton acceptor" evidence="3">
    <location>
        <position position="143"/>
    </location>
</feature>
<dbReference type="PANTHER" id="PTHR11782">
    <property type="entry name" value="ADENOSINE/GUANOSINE DIPHOSPHATASE"/>
    <property type="match status" value="1"/>
</dbReference>
<organism evidence="7 8">
    <name type="scientific">Neogobius melanostomus</name>
    <name type="common">round goby</name>
    <dbReference type="NCBI Taxonomy" id="47308"/>
    <lineage>
        <taxon>Eukaryota</taxon>
        <taxon>Metazoa</taxon>
        <taxon>Chordata</taxon>
        <taxon>Craniata</taxon>
        <taxon>Vertebrata</taxon>
        <taxon>Euteleostomi</taxon>
        <taxon>Actinopterygii</taxon>
        <taxon>Neopterygii</taxon>
        <taxon>Teleostei</taxon>
        <taxon>Neoteleostei</taxon>
        <taxon>Acanthomorphata</taxon>
        <taxon>Gobiaria</taxon>
        <taxon>Gobiiformes</taxon>
        <taxon>Gobioidei</taxon>
        <taxon>Gobiidae</taxon>
        <taxon>Benthophilinae</taxon>
        <taxon>Neogobiini</taxon>
        <taxon>Neogobius</taxon>
    </lineage>
</organism>
<evidence type="ECO:0000313" key="7">
    <source>
        <dbReference type="Ensembl" id="ENSNMLP00000020186.1"/>
    </source>
</evidence>
<keyword evidence="2 5" id="KW-0378">Hydrolase</keyword>
<feature type="transmembrane region" description="Helical" evidence="6">
    <location>
        <begin position="436"/>
        <end position="458"/>
    </location>
</feature>
<keyword evidence="4" id="KW-0547">Nucleotide-binding</keyword>
<dbReference type="Ensembl" id="ENSNMLT00000022654.1">
    <property type="protein sequence ID" value="ENSNMLP00000020186.1"/>
    <property type="gene ID" value="ENSNMLG00000013159.1"/>
</dbReference>
<keyword evidence="8" id="KW-1185">Reference proteome</keyword>
<dbReference type="AlphaFoldDB" id="A0A8C6WNG0"/>
<dbReference type="GO" id="GO:0005886">
    <property type="term" value="C:plasma membrane"/>
    <property type="evidence" value="ECO:0007669"/>
    <property type="project" value="TreeGrafter"/>
</dbReference>
<evidence type="ECO:0000256" key="4">
    <source>
        <dbReference type="PIRSR" id="PIRSR600407-2"/>
    </source>
</evidence>
<dbReference type="Proteomes" id="UP000694523">
    <property type="component" value="Unplaced"/>
</dbReference>
<evidence type="ECO:0000256" key="3">
    <source>
        <dbReference type="PIRSR" id="PIRSR600407-1"/>
    </source>
</evidence>
<feature type="binding site" evidence="4">
    <location>
        <begin position="182"/>
        <end position="186"/>
    </location>
    <ligand>
        <name>ATP</name>
        <dbReference type="ChEBI" id="CHEBI:30616"/>
    </ligand>
</feature>
<dbReference type="Gene3D" id="3.30.420.150">
    <property type="entry name" value="Exopolyphosphatase. Domain 2"/>
    <property type="match status" value="1"/>
</dbReference>
<dbReference type="GO" id="GO:0005524">
    <property type="term" value="F:ATP binding"/>
    <property type="evidence" value="ECO:0007669"/>
    <property type="project" value="UniProtKB-KW"/>
</dbReference>
<keyword evidence="4" id="KW-0067">ATP-binding</keyword>
<dbReference type="GO" id="GO:0045134">
    <property type="term" value="F:UDP phosphatase activity"/>
    <property type="evidence" value="ECO:0007669"/>
    <property type="project" value="TreeGrafter"/>
</dbReference>
<accession>A0A8C6WNG0</accession>
<dbReference type="GO" id="GO:0004382">
    <property type="term" value="F:GDP phosphatase activity"/>
    <property type="evidence" value="ECO:0007669"/>
    <property type="project" value="TreeGrafter"/>
</dbReference>
<reference evidence="7" key="2">
    <citation type="submission" date="2025-09" db="UniProtKB">
        <authorList>
            <consortium name="Ensembl"/>
        </authorList>
    </citation>
    <scope>IDENTIFICATION</scope>
</reference>
<dbReference type="GO" id="GO:0017111">
    <property type="term" value="F:ribonucleoside triphosphate phosphatase activity"/>
    <property type="evidence" value="ECO:0007669"/>
    <property type="project" value="TreeGrafter"/>
</dbReference>
<dbReference type="PANTHER" id="PTHR11782:SF33">
    <property type="entry name" value="ECTONUCLEOSIDE TRIPHOSPHATE DIPHOSPHOHYDROLASE 2"/>
    <property type="match status" value="1"/>
</dbReference>